<organism evidence="1 2">
    <name type="scientific">Selenomonas artemidis F0399</name>
    <dbReference type="NCBI Taxonomy" id="749551"/>
    <lineage>
        <taxon>Bacteria</taxon>
        <taxon>Bacillati</taxon>
        <taxon>Bacillota</taxon>
        <taxon>Negativicutes</taxon>
        <taxon>Selenomonadales</taxon>
        <taxon>Selenomonadaceae</taxon>
        <taxon>Selenomonas</taxon>
    </lineage>
</organism>
<protein>
    <submittedName>
        <fullName evidence="1">Uncharacterized protein</fullName>
    </submittedName>
</protein>
<dbReference type="GO" id="GO:0003824">
    <property type="term" value="F:catalytic activity"/>
    <property type="evidence" value="ECO:0007669"/>
    <property type="project" value="UniProtKB-ARBA"/>
</dbReference>
<reference evidence="1 2" key="1">
    <citation type="submission" date="2010-08" db="EMBL/GenBank/DDBJ databases">
        <authorList>
            <person name="Weinstock G."/>
            <person name="Sodergren E."/>
            <person name="Clifton S."/>
            <person name="Fulton L."/>
            <person name="Fulton B."/>
            <person name="Courtney L."/>
            <person name="Fronick C."/>
            <person name="Harrison M."/>
            <person name="Strong C."/>
            <person name="Farmer C."/>
            <person name="Delahaunty K."/>
            <person name="Markovic C."/>
            <person name="Hall O."/>
            <person name="Minx P."/>
            <person name="Tomlinson C."/>
            <person name="Mitreva M."/>
            <person name="Hou S."/>
            <person name="Chen J."/>
            <person name="Wollam A."/>
            <person name="Pepin K.H."/>
            <person name="Johnson M."/>
            <person name="Bhonagiri V."/>
            <person name="Zhang X."/>
            <person name="Suruliraj S."/>
            <person name="Warren W."/>
            <person name="Chinwalla A."/>
            <person name="Mardis E.R."/>
            <person name="Wilson R.K."/>
        </authorList>
    </citation>
    <scope>NUCLEOTIDE SEQUENCE [LARGE SCALE GENOMIC DNA]</scope>
    <source>
        <strain evidence="1 2">F0399</strain>
    </source>
</reference>
<dbReference type="STRING" id="749551.HMPREF9555_01739"/>
<dbReference type="RefSeq" id="WP_009350387.1">
    <property type="nucleotide sequence ID" value="NZ_GL638148.1"/>
</dbReference>
<dbReference type="AlphaFoldDB" id="E7N3Z8"/>
<comment type="caution">
    <text evidence="1">The sequence shown here is derived from an EMBL/GenBank/DDBJ whole genome shotgun (WGS) entry which is preliminary data.</text>
</comment>
<gene>
    <name evidence="1" type="ORF">HMPREF9555_01739</name>
</gene>
<dbReference type="InterPro" id="IPR025157">
    <property type="entry name" value="Hemagglutinin_rpt"/>
</dbReference>
<dbReference type="HOGENOM" id="CLU_054394_1_0_9"/>
<accession>E7N3Z8</accession>
<evidence type="ECO:0000313" key="2">
    <source>
        <dbReference type="Proteomes" id="UP000004633"/>
    </source>
</evidence>
<dbReference type="Pfam" id="PF13332">
    <property type="entry name" value="Fil_haemagg_2"/>
    <property type="match status" value="1"/>
</dbReference>
<dbReference type="Proteomes" id="UP000004633">
    <property type="component" value="Unassembled WGS sequence"/>
</dbReference>
<keyword evidence="2" id="KW-1185">Reference proteome</keyword>
<sequence>GKKVNMKVGGNLNIESLQEKDDYREKNSSSGFNISASMSGGINTNDPDIAASYSKGKIHSNWKSITGQAGIYAGADGFDIHVKKNTDLKGSVIASEAASDKNTLSTGTLTYGNIENSASYSASSKGLSYRKFASGAYGAGEGYNMKGLTPVLSVPAQGDAASTTKSAIAPGNIDVRENPNQDLSDL</sequence>
<feature type="non-terminal residue" evidence="1">
    <location>
        <position position="186"/>
    </location>
</feature>
<name>E7N3Z8_9FIRM</name>
<proteinExistence type="predicted"/>
<feature type="non-terminal residue" evidence="1">
    <location>
        <position position="1"/>
    </location>
</feature>
<dbReference type="EMBL" id="AECV01000038">
    <property type="protein sequence ID" value="EFW29099.1"/>
    <property type="molecule type" value="Genomic_DNA"/>
</dbReference>
<evidence type="ECO:0000313" key="1">
    <source>
        <dbReference type="EMBL" id="EFW29099.1"/>
    </source>
</evidence>